<keyword evidence="13" id="KW-1185">Reference proteome</keyword>
<dbReference type="AlphaFoldDB" id="A0A142EKY2"/>
<dbReference type="Gene3D" id="3.30.420.10">
    <property type="entry name" value="Ribonuclease H-like superfamily/Ribonuclease H"/>
    <property type="match status" value="1"/>
</dbReference>
<dbReference type="NCBIfam" id="NF001236">
    <property type="entry name" value="PRK00203.1"/>
    <property type="match status" value="1"/>
</dbReference>
<reference evidence="12 13" key="2">
    <citation type="journal article" date="2016" name="Genome Announc.">
        <title>Complete Genome Sequence of Algoriphagus sp. Strain M8-2, Isolated from a Brackish Lake.</title>
        <authorList>
            <person name="Muraguchi Y."/>
            <person name="Kushimoto K."/>
            <person name="Ohtsubo Y."/>
            <person name="Suzuki T."/>
            <person name="Dohra H."/>
            <person name="Kimbara K."/>
            <person name="Shintani M."/>
        </authorList>
    </citation>
    <scope>NUCLEOTIDE SEQUENCE [LARGE SCALE GENOMIC DNA]</scope>
    <source>
        <strain evidence="12 13">M8-2</strain>
    </source>
</reference>
<comment type="subunit">
    <text evidence="4">Monomer.</text>
</comment>
<dbReference type="InterPro" id="IPR012337">
    <property type="entry name" value="RNaseH-like_sf"/>
</dbReference>
<evidence type="ECO:0000256" key="1">
    <source>
        <dbReference type="ARBA" id="ARBA00000077"/>
    </source>
</evidence>
<evidence type="ECO:0000259" key="11">
    <source>
        <dbReference type="PROSITE" id="PS50879"/>
    </source>
</evidence>
<dbReference type="Pfam" id="PF00075">
    <property type="entry name" value="RNase_H"/>
    <property type="match status" value="1"/>
</dbReference>
<accession>A0A142EKY2</accession>
<dbReference type="PANTHER" id="PTHR10642:SF26">
    <property type="entry name" value="RIBONUCLEASE H1"/>
    <property type="match status" value="1"/>
</dbReference>
<evidence type="ECO:0000256" key="9">
    <source>
        <dbReference type="ARBA" id="ARBA00022801"/>
    </source>
</evidence>
<dbReference type="GO" id="GO:0003676">
    <property type="term" value="F:nucleic acid binding"/>
    <property type="evidence" value="ECO:0007669"/>
    <property type="project" value="InterPro"/>
</dbReference>
<dbReference type="RefSeq" id="WP_067544458.1">
    <property type="nucleotide sequence ID" value="NZ_CP012836.1"/>
</dbReference>
<dbReference type="InterPro" id="IPR002156">
    <property type="entry name" value="RNaseH_domain"/>
</dbReference>
<dbReference type="KEGG" id="alm:AO498_05155"/>
<feature type="domain" description="RNase H type-1" evidence="11">
    <location>
        <begin position="1"/>
        <end position="136"/>
    </location>
</feature>
<dbReference type="EC" id="3.1.26.4" evidence="5"/>
<dbReference type="GO" id="GO:0046872">
    <property type="term" value="F:metal ion binding"/>
    <property type="evidence" value="ECO:0007669"/>
    <property type="project" value="UniProtKB-KW"/>
</dbReference>
<evidence type="ECO:0000256" key="5">
    <source>
        <dbReference type="ARBA" id="ARBA00012180"/>
    </source>
</evidence>
<evidence type="ECO:0000313" key="13">
    <source>
        <dbReference type="Proteomes" id="UP000073816"/>
    </source>
</evidence>
<keyword evidence="6" id="KW-0540">Nuclease</keyword>
<dbReference type="OrthoDB" id="7845843at2"/>
<evidence type="ECO:0000256" key="3">
    <source>
        <dbReference type="ARBA" id="ARBA00005300"/>
    </source>
</evidence>
<evidence type="ECO:0000256" key="8">
    <source>
        <dbReference type="ARBA" id="ARBA00022759"/>
    </source>
</evidence>
<dbReference type="InterPro" id="IPR022892">
    <property type="entry name" value="RNaseHI"/>
</dbReference>
<dbReference type="PANTHER" id="PTHR10642">
    <property type="entry name" value="RIBONUCLEASE H1"/>
    <property type="match status" value="1"/>
</dbReference>
<evidence type="ECO:0000256" key="2">
    <source>
        <dbReference type="ARBA" id="ARBA00001946"/>
    </source>
</evidence>
<organism evidence="12 13">
    <name type="scientific">Algoriphagus sanaruensis</name>
    <dbReference type="NCBI Taxonomy" id="1727163"/>
    <lineage>
        <taxon>Bacteria</taxon>
        <taxon>Pseudomonadati</taxon>
        <taxon>Bacteroidota</taxon>
        <taxon>Cytophagia</taxon>
        <taxon>Cytophagales</taxon>
        <taxon>Cyclobacteriaceae</taxon>
        <taxon>Algoriphagus</taxon>
    </lineage>
</organism>
<sequence length="155" mass="17543">MIIIFTDGAAKGNPGPGGYGAVLKFGKHRKELSEGFRLTTNNRMELLAVIRALQELKTTEFPVQIYSDSKYVVDAIEKGWLWSWQKKGFKDKKNPDLWLRYIPLHLKYKPKFIWVKGHAGNPENERCDQLAVAAAERPNLPPDLGYEQSSASPSL</sequence>
<proteinExistence type="inferred from homology"/>
<dbReference type="PATRIC" id="fig|1727163.4.peg.1073"/>
<evidence type="ECO:0000256" key="4">
    <source>
        <dbReference type="ARBA" id="ARBA00011245"/>
    </source>
</evidence>
<evidence type="ECO:0000313" key="12">
    <source>
        <dbReference type="EMBL" id="AMQ55787.1"/>
    </source>
</evidence>
<dbReference type="PROSITE" id="PS50879">
    <property type="entry name" value="RNASE_H_1"/>
    <property type="match status" value="1"/>
</dbReference>
<gene>
    <name evidence="12" type="ORF">AO498_05155</name>
</gene>
<evidence type="ECO:0000256" key="7">
    <source>
        <dbReference type="ARBA" id="ARBA00022723"/>
    </source>
</evidence>
<dbReference type="GO" id="GO:0043137">
    <property type="term" value="P:DNA replication, removal of RNA primer"/>
    <property type="evidence" value="ECO:0007669"/>
    <property type="project" value="TreeGrafter"/>
</dbReference>
<evidence type="ECO:0000256" key="10">
    <source>
        <dbReference type="ARBA" id="ARBA00022842"/>
    </source>
</evidence>
<keyword evidence="9" id="KW-0378">Hydrolase</keyword>
<protein>
    <recommendedName>
        <fullName evidence="5">ribonuclease H</fullName>
        <ecNumber evidence="5">3.1.26.4</ecNumber>
    </recommendedName>
</protein>
<dbReference type="CDD" id="cd09278">
    <property type="entry name" value="RNase_HI_prokaryote_like"/>
    <property type="match status" value="1"/>
</dbReference>
<keyword evidence="8" id="KW-0255">Endonuclease</keyword>
<dbReference type="InterPro" id="IPR050092">
    <property type="entry name" value="RNase_H"/>
</dbReference>
<comment type="similarity">
    <text evidence="3">Belongs to the RNase H family.</text>
</comment>
<keyword evidence="7" id="KW-0479">Metal-binding</keyword>
<dbReference type="STRING" id="1727163.AO498_05155"/>
<dbReference type="Proteomes" id="UP000073816">
    <property type="component" value="Chromosome"/>
</dbReference>
<dbReference type="EMBL" id="CP012836">
    <property type="protein sequence ID" value="AMQ55787.1"/>
    <property type="molecule type" value="Genomic_DNA"/>
</dbReference>
<evidence type="ECO:0000256" key="6">
    <source>
        <dbReference type="ARBA" id="ARBA00022722"/>
    </source>
</evidence>
<name>A0A142EKY2_9BACT</name>
<dbReference type="InterPro" id="IPR036397">
    <property type="entry name" value="RNaseH_sf"/>
</dbReference>
<comment type="catalytic activity">
    <reaction evidence="1">
        <text>Endonucleolytic cleavage to 5'-phosphomonoester.</text>
        <dbReference type="EC" id="3.1.26.4"/>
    </reaction>
</comment>
<dbReference type="SUPFAM" id="SSF53098">
    <property type="entry name" value="Ribonuclease H-like"/>
    <property type="match status" value="1"/>
</dbReference>
<keyword evidence="10" id="KW-0460">Magnesium</keyword>
<reference evidence="13" key="1">
    <citation type="submission" date="2015-09" db="EMBL/GenBank/DDBJ databases">
        <title>Complete sequence of Algoriphagus sp. M8-2.</title>
        <authorList>
            <person name="Shintani M."/>
        </authorList>
    </citation>
    <scope>NUCLEOTIDE SEQUENCE [LARGE SCALE GENOMIC DNA]</scope>
    <source>
        <strain evidence="13">M8-2</strain>
    </source>
</reference>
<dbReference type="GO" id="GO:0004523">
    <property type="term" value="F:RNA-DNA hybrid ribonuclease activity"/>
    <property type="evidence" value="ECO:0007669"/>
    <property type="project" value="UniProtKB-EC"/>
</dbReference>
<comment type="cofactor">
    <cofactor evidence="2">
        <name>Mg(2+)</name>
        <dbReference type="ChEBI" id="CHEBI:18420"/>
    </cofactor>
</comment>